<comment type="caution">
    <text evidence="1">The sequence shown here is derived from an EMBL/GenBank/DDBJ whole genome shotgun (WGS) entry which is preliminary data.</text>
</comment>
<dbReference type="EMBL" id="BMKE01000011">
    <property type="protein sequence ID" value="GGB43396.1"/>
    <property type="molecule type" value="Genomic_DNA"/>
</dbReference>
<evidence type="ECO:0000313" key="2">
    <source>
        <dbReference type="Proteomes" id="UP000646152"/>
    </source>
</evidence>
<proteinExistence type="predicted"/>
<keyword evidence="2" id="KW-1185">Reference proteome</keyword>
<protein>
    <submittedName>
        <fullName evidence="1">Uncharacterized protein</fullName>
    </submittedName>
</protein>
<gene>
    <name evidence="1" type="ORF">GCM10011502_15900</name>
</gene>
<evidence type="ECO:0000313" key="1">
    <source>
        <dbReference type="EMBL" id="GGB43396.1"/>
    </source>
</evidence>
<accession>A0ABQ1IK65</accession>
<sequence length="62" mass="7119">MVFSIVVVDNIASLMWIEMVIRLKPYAVSQRQSVLFFNVWRKIHQELQEIDKDPAQAGAGMA</sequence>
<dbReference type="Proteomes" id="UP000646152">
    <property type="component" value="Unassembled WGS sequence"/>
</dbReference>
<reference evidence="2" key="1">
    <citation type="journal article" date="2019" name="Int. J. Syst. Evol. Microbiol.">
        <title>The Global Catalogue of Microorganisms (GCM) 10K type strain sequencing project: providing services to taxonomists for standard genome sequencing and annotation.</title>
        <authorList>
            <consortium name="The Broad Institute Genomics Platform"/>
            <consortium name="The Broad Institute Genome Sequencing Center for Infectious Disease"/>
            <person name="Wu L."/>
            <person name="Ma J."/>
        </authorList>
    </citation>
    <scope>NUCLEOTIDE SEQUENCE [LARGE SCALE GENOMIC DNA]</scope>
    <source>
        <strain evidence="2">CGMCC 1.15923</strain>
    </source>
</reference>
<name>A0ABQ1IK65_9GAMM</name>
<organism evidence="1 2">
    <name type="scientific">Oceanisphaera marina</name>
    <dbReference type="NCBI Taxonomy" id="2017550"/>
    <lineage>
        <taxon>Bacteria</taxon>
        <taxon>Pseudomonadati</taxon>
        <taxon>Pseudomonadota</taxon>
        <taxon>Gammaproteobacteria</taxon>
        <taxon>Aeromonadales</taxon>
        <taxon>Aeromonadaceae</taxon>
        <taxon>Oceanisphaera</taxon>
    </lineage>
</organism>